<evidence type="ECO:0000256" key="1">
    <source>
        <dbReference type="SAM" id="Phobius"/>
    </source>
</evidence>
<sequence length="220" mass="25220" precursor="true">MNAKKIIIISLIISFLFVSGIIFVASITAFEGWTDGTVKEGDCILKGIQGDEFSLHFVTKNFPDYQTSVTIMDASKKENLSFFHIEGDFYEPKIEVVIDTQDLRCYEIYDSVIYRKKGEKFKGINISLQTSLIDLEYNNITKEFIDIAKILVAKNEWKWIKGCGSLLVRAGDENIKKTLERYAIGQFTNEDLEVNKNNDITKEDIQAYSKQVLEDKIEKN</sequence>
<keyword evidence="1" id="KW-0472">Membrane</keyword>
<dbReference type="Proteomes" id="UP000036923">
    <property type="component" value="Unassembled WGS sequence"/>
</dbReference>
<evidence type="ECO:0000313" key="3">
    <source>
        <dbReference type="Proteomes" id="UP000036923"/>
    </source>
</evidence>
<dbReference type="AlphaFoldDB" id="A0A0L6JWQ9"/>
<accession>A0A0L6JWQ9</accession>
<protein>
    <submittedName>
        <fullName evidence="2">Uncharacterized protein</fullName>
    </submittedName>
</protein>
<name>A0A0L6JWQ9_9FIRM</name>
<dbReference type="RefSeq" id="WP_036945370.1">
    <property type="nucleotide sequence ID" value="NZ_JQKC01000049.1"/>
</dbReference>
<proteinExistence type="predicted"/>
<dbReference type="EMBL" id="LGTC01000001">
    <property type="protein sequence ID" value="KNY29867.1"/>
    <property type="molecule type" value="Genomic_DNA"/>
</dbReference>
<comment type="caution">
    <text evidence="2">The sequence shown here is derived from an EMBL/GenBank/DDBJ whole genome shotgun (WGS) entry which is preliminary data.</text>
</comment>
<gene>
    <name evidence="2" type="ORF">Bccel_5144</name>
</gene>
<reference evidence="3" key="1">
    <citation type="submission" date="2015-07" db="EMBL/GenBank/DDBJ databases">
        <title>Near-Complete Genome Sequence of the Cellulolytic Bacterium Bacteroides (Pseudobacteroides) cellulosolvens ATCC 35603.</title>
        <authorList>
            <person name="Dassa B."/>
            <person name="Utturkar S.M."/>
            <person name="Klingeman D.M."/>
            <person name="Hurt R.A."/>
            <person name="Keller M."/>
            <person name="Xu J."/>
            <person name="Reddy Y.H.K."/>
            <person name="Borovok I."/>
            <person name="Grinberg I.R."/>
            <person name="Lamed R."/>
            <person name="Zhivin O."/>
            <person name="Bayer E.A."/>
            <person name="Brown S.D."/>
        </authorList>
    </citation>
    <scope>NUCLEOTIDE SEQUENCE [LARGE SCALE GENOMIC DNA]</scope>
    <source>
        <strain evidence="3">DSM 2933</strain>
    </source>
</reference>
<organism evidence="2 3">
    <name type="scientific">Pseudobacteroides cellulosolvens ATCC 35603 = DSM 2933</name>
    <dbReference type="NCBI Taxonomy" id="398512"/>
    <lineage>
        <taxon>Bacteria</taxon>
        <taxon>Bacillati</taxon>
        <taxon>Bacillota</taxon>
        <taxon>Clostridia</taxon>
        <taxon>Eubacteriales</taxon>
        <taxon>Oscillospiraceae</taxon>
        <taxon>Pseudobacteroides</taxon>
    </lineage>
</organism>
<dbReference type="STRING" id="398512.Bccel_5144"/>
<keyword evidence="1" id="KW-1133">Transmembrane helix</keyword>
<evidence type="ECO:0000313" key="2">
    <source>
        <dbReference type="EMBL" id="KNY29867.1"/>
    </source>
</evidence>
<feature type="transmembrane region" description="Helical" evidence="1">
    <location>
        <begin position="6"/>
        <end position="30"/>
    </location>
</feature>
<keyword evidence="3" id="KW-1185">Reference proteome</keyword>
<dbReference type="OrthoDB" id="2085663at2"/>
<keyword evidence="1" id="KW-0812">Transmembrane</keyword>
<dbReference type="eggNOG" id="ENOG50335YJ">
    <property type="taxonomic scope" value="Bacteria"/>
</dbReference>